<dbReference type="SUPFAM" id="SSF49299">
    <property type="entry name" value="PKD domain"/>
    <property type="match status" value="7"/>
</dbReference>
<dbReference type="NCBIfam" id="TIGR04183">
    <property type="entry name" value="Por_Secre_tail"/>
    <property type="match status" value="1"/>
</dbReference>
<protein>
    <submittedName>
        <fullName evidence="2">PKD domain-containing protein</fullName>
    </submittedName>
</protein>
<keyword evidence="3" id="KW-1185">Reference proteome</keyword>
<dbReference type="CDD" id="cd00146">
    <property type="entry name" value="PKD"/>
    <property type="match status" value="3"/>
</dbReference>
<comment type="caution">
    <text evidence="2">The sequence shown here is derived from an EMBL/GenBank/DDBJ whole genome shotgun (WGS) entry which is preliminary data.</text>
</comment>
<name>A0A937FY19_9BACT</name>
<dbReference type="Pfam" id="PF18962">
    <property type="entry name" value="Por_Secre_tail"/>
    <property type="match status" value="1"/>
</dbReference>
<feature type="domain" description="PKD" evidence="1">
    <location>
        <begin position="642"/>
        <end position="710"/>
    </location>
</feature>
<dbReference type="SMART" id="SM00089">
    <property type="entry name" value="PKD"/>
    <property type="match status" value="6"/>
</dbReference>
<dbReference type="InterPro" id="IPR022409">
    <property type="entry name" value="PKD/Chitinase_dom"/>
</dbReference>
<sequence>MAQTACTNGAIQVESSAAGSVQWDFCAGDLYSTPSSSIVLNNSSFLRSRSLQLVNENGSWYGFAISTTDNTLLRMFFGDDLTNTPVFTNLGSLSGAFSSVYAFDMIEYNGVPYIFAANSGNSTIVRLAFVNGLNDLPDVLNLGNFGLLSSANSISVEEDNGNYYGFVSSNTSIVRLSFGTNLLNLTPTISSYPVSGSSSLRGLDLIKDCSSWYGILLSYGNFKIYSLSFSGGSLGGTPVFTELPTAVTTRFPATIKLVNEGGKFFGFIQSAEGNLYRITFGDHISDFVYNTEDLGKLTLSSQNFALDIQNIDSKWYAFNIDLLNRNLASHSFNNTCSASITTSESQSESISYSQAGQYVVSLRTIENEAISYHRDTIMISSAVAPDIDFTSQNICLSSPVNFSSINASGNIVSYNWDFGDGNSSTAAAPNHTYASAGSYMVTLAVSSSDGCENFAKKGITIYPEPTPSFNFPSSTICTNDTYVFENTTPGSYNGNISYEWFVNGASVSTAENLNYEFLTGGAKEIKLVATIPGCSAEVIQTISDVSIGPVAQFTVNDDCVGKALQFNNTSTGDITSVHWDFGNGFTSNLENPLFQYATPGTYNVTLTLTNSAGCETSKIQEVNVYELPDVQFTNELSCEGISTVFTDETTVGDANLASWNWDFDDPTSGSNISADRHPTHVFTTSGAFDVKLVVQTTNGCKDSLQQVVNVKPAPEAGFEYDKLCINEPIQFMDASVPVPNEDITDWSWDLGGIYSAVQNPERTFEFALDYSVGLTVTSENLCTSTIYKTVSVKPEPTVIFGVEMACDNADAHFFDTTDPMGDSIISRSWDFDGLATSIDSSSYYAFNQTGNYNVGLTIMTENGCDYSITQSIQINAAPTAEFEPSVTFGAPPLEVEFTNRSEGANSFQWTFEEGNTSGSTNAVYTFTEENSYDVKLVATDENGCNDTITHRINVLYPDLDILFTALNRNPVDETEVILTVGNNGTVTIDSFKTFIDLGNQATIEKVISQTLNPRTSAEAPLQFVNINLGFNIDPRSLDYLCVTLVPLFEGLEESEISNNTKCINLNNDETVILAPFPNPASNQLYLQIISEKVNSATVQLFDTKGDLIKSIDFNELPAGMSNIHINTADINSGIYVLRAYAGGKTAMYKVIVDN</sequence>
<evidence type="ECO:0000313" key="2">
    <source>
        <dbReference type="EMBL" id="MBL6446877.1"/>
    </source>
</evidence>
<proteinExistence type="predicted"/>
<evidence type="ECO:0000259" key="1">
    <source>
        <dbReference type="PROSITE" id="PS50093"/>
    </source>
</evidence>
<dbReference type="InterPro" id="IPR026444">
    <property type="entry name" value="Secre_tail"/>
</dbReference>
<dbReference type="AlphaFoldDB" id="A0A937FY19"/>
<dbReference type="InterPro" id="IPR035986">
    <property type="entry name" value="PKD_dom_sf"/>
</dbReference>
<dbReference type="PANTHER" id="PTHR36842:SF1">
    <property type="entry name" value="PROTEIN TOLB"/>
    <property type="match status" value="1"/>
</dbReference>
<dbReference type="PROSITE" id="PS50093">
    <property type="entry name" value="PKD"/>
    <property type="match status" value="4"/>
</dbReference>
<dbReference type="Pfam" id="PF18911">
    <property type="entry name" value="PKD_4"/>
    <property type="match status" value="4"/>
</dbReference>
<feature type="domain" description="PKD" evidence="1">
    <location>
        <begin position="560"/>
        <end position="624"/>
    </location>
</feature>
<dbReference type="Gene3D" id="2.60.40.10">
    <property type="entry name" value="Immunoglobulins"/>
    <property type="match status" value="7"/>
</dbReference>
<organism evidence="2 3">
    <name type="scientific">Fulvivirga marina</name>
    <dbReference type="NCBI Taxonomy" id="2494733"/>
    <lineage>
        <taxon>Bacteria</taxon>
        <taxon>Pseudomonadati</taxon>
        <taxon>Bacteroidota</taxon>
        <taxon>Cytophagia</taxon>
        <taxon>Cytophagales</taxon>
        <taxon>Fulvivirgaceae</taxon>
        <taxon>Fulvivirga</taxon>
    </lineage>
</organism>
<dbReference type="InterPro" id="IPR000601">
    <property type="entry name" value="PKD_dom"/>
</dbReference>
<dbReference type="Proteomes" id="UP000614216">
    <property type="component" value="Unassembled WGS sequence"/>
</dbReference>
<dbReference type="PANTHER" id="PTHR36842">
    <property type="entry name" value="PROTEIN TOLB HOMOLOG"/>
    <property type="match status" value="1"/>
</dbReference>
<dbReference type="EMBL" id="JAEUGD010000042">
    <property type="protein sequence ID" value="MBL6446877.1"/>
    <property type="molecule type" value="Genomic_DNA"/>
</dbReference>
<evidence type="ECO:0000313" key="3">
    <source>
        <dbReference type="Proteomes" id="UP000614216"/>
    </source>
</evidence>
<accession>A0A937FY19</accession>
<feature type="domain" description="PKD" evidence="1">
    <location>
        <begin position="400"/>
        <end position="450"/>
    </location>
</feature>
<reference evidence="2" key="1">
    <citation type="submission" date="2021-01" db="EMBL/GenBank/DDBJ databases">
        <title>Fulvivirga kasyanovii gen. nov., sp nov., a novel member of the phylum Bacteroidetes isolated from seawater in a mussel farm.</title>
        <authorList>
            <person name="Zhao L.-H."/>
            <person name="Wang Z.-J."/>
        </authorList>
    </citation>
    <scope>NUCLEOTIDE SEQUENCE</scope>
    <source>
        <strain evidence="2">29W222</strain>
    </source>
</reference>
<feature type="domain" description="PKD" evidence="1">
    <location>
        <begin position="906"/>
        <end position="954"/>
    </location>
</feature>
<gene>
    <name evidence="2" type="ORF">JMN32_11175</name>
</gene>
<dbReference type="InterPro" id="IPR013783">
    <property type="entry name" value="Ig-like_fold"/>
</dbReference>